<evidence type="ECO:0000313" key="2">
    <source>
        <dbReference type="Proteomes" id="UP000215914"/>
    </source>
</evidence>
<name>A0A9K3N1I9_HELAN</name>
<protein>
    <submittedName>
        <fullName evidence="1">Uncharacterized protein</fullName>
    </submittedName>
</protein>
<accession>A0A9K3N1I9</accession>
<dbReference type="AlphaFoldDB" id="A0A9K3N1I9"/>
<dbReference type="EMBL" id="MNCJ02000326">
    <property type="protein sequence ID" value="KAF5783591.1"/>
    <property type="molecule type" value="Genomic_DNA"/>
</dbReference>
<gene>
    <name evidence="1" type="ORF">HanXRQr2_Chr11g0509721</name>
</gene>
<dbReference type="Proteomes" id="UP000215914">
    <property type="component" value="Unassembled WGS sequence"/>
</dbReference>
<evidence type="ECO:0000313" key="1">
    <source>
        <dbReference type="EMBL" id="KAF5783591.1"/>
    </source>
</evidence>
<dbReference type="Gramene" id="mRNA:HanXRQr2_Chr11g0509721">
    <property type="protein sequence ID" value="CDS:HanXRQr2_Chr11g0509721.1"/>
    <property type="gene ID" value="HanXRQr2_Chr11g0509721"/>
</dbReference>
<reference evidence="1" key="1">
    <citation type="journal article" date="2017" name="Nature">
        <title>The sunflower genome provides insights into oil metabolism, flowering and Asterid evolution.</title>
        <authorList>
            <person name="Badouin H."/>
            <person name="Gouzy J."/>
            <person name="Grassa C.J."/>
            <person name="Murat F."/>
            <person name="Staton S.E."/>
            <person name="Cottret L."/>
            <person name="Lelandais-Briere C."/>
            <person name="Owens G.L."/>
            <person name="Carrere S."/>
            <person name="Mayjonade B."/>
            <person name="Legrand L."/>
            <person name="Gill N."/>
            <person name="Kane N.C."/>
            <person name="Bowers J.E."/>
            <person name="Hubner S."/>
            <person name="Bellec A."/>
            <person name="Berard A."/>
            <person name="Berges H."/>
            <person name="Blanchet N."/>
            <person name="Boniface M.C."/>
            <person name="Brunel D."/>
            <person name="Catrice O."/>
            <person name="Chaidir N."/>
            <person name="Claudel C."/>
            <person name="Donnadieu C."/>
            <person name="Faraut T."/>
            <person name="Fievet G."/>
            <person name="Helmstetter N."/>
            <person name="King M."/>
            <person name="Knapp S.J."/>
            <person name="Lai Z."/>
            <person name="Le Paslier M.C."/>
            <person name="Lippi Y."/>
            <person name="Lorenzon L."/>
            <person name="Mandel J.R."/>
            <person name="Marage G."/>
            <person name="Marchand G."/>
            <person name="Marquand E."/>
            <person name="Bret-Mestries E."/>
            <person name="Morien E."/>
            <person name="Nambeesan S."/>
            <person name="Nguyen T."/>
            <person name="Pegot-Espagnet P."/>
            <person name="Pouilly N."/>
            <person name="Raftis F."/>
            <person name="Sallet E."/>
            <person name="Schiex T."/>
            <person name="Thomas J."/>
            <person name="Vandecasteele C."/>
            <person name="Vares D."/>
            <person name="Vear F."/>
            <person name="Vautrin S."/>
            <person name="Crespi M."/>
            <person name="Mangin B."/>
            <person name="Burke J.M."/>
            <person name="Salse J."/>
            <person name="Munos S."/>
            <person name="Vincourt P."/>
            <person name="Rieseberg L.H."/>
            <person name="Langlade N.B."/>
        </authorList>
    </citation>
    <scope>NUCLEOTIDE SEQUENCE</scope>
    <source>
        <tissue evidence="1">Leaves</tissue>
    </source>
</reference>
<comment type="caution">
    <text evidence="1">The sequence shown here is derived from an EMBL/GenBank/DDBJ whole genome shotgun (WGS) entry which is preliminary data.</text>
</comment>
<proteinExistence type="predicted"/>
<sequence>MFKFILISTDSQCIQLEYHRLMFKQRIKVFDCLNLESLDFFILKLMEIAATAKSDSAICIQLCAMRMGMGM</sequence>
<reference evidence="1" key="2">
    <citation type="submission" date="2020-06" db="EMBL/GenBank/DDBJ databases">
        <title>Helianthus annuus Genome sequencing and assembly Release 2.</title>
        <authorList>
            <person name="Gouzy J."/>
            <person name="Langlade N."/>
            <person name="Munos S."/>
        </authorList>
    </citation>
    <scope>NUCLEOTIDE SEQUENCE</scope>
    <source>
        <tissue evidence="1">Leaves</tissue>
    </source>
</reference>
<keyword evidence="2" id="KW-1185">Reference proteome</keyword>
<organism evidence="1 2">
    <name type="scientific">Helianthus annuus</name>
    <name type="common">Common sunflower</name>
    <dbReference type="NCBI Taxonomy" id="4232"/>
    <lineage>
        <taxon>Eukaryota</taxon>
        <taxon>Viridiplantae</taxon>
        <taxon>Streptophyta</taxon>
        <taxon>Embryophyta</taxon>
        <taxon>Tracheophyta</taxon>
        <taxon>Spermatophyta</taxon>
        <taxon>Magnoliopsida</taxon>
        <taxon>eudicotyledons</taxon>
        <taxon>Gunneridae</taxon>
        <taxon>Pentapetalae</taxon>
        <taxon>asterids</taxon>
        <taxon>campanulids</taxon>
        <taxon>Asterales</taxon>
        <taxon>Asteraceae</taxon>
        <taxon>Asteroideae</taxon>
        <taxon>Heliantheae alliance</taxon>
        <taxon>Heliantheae</taxon>
        <taxon>Helianthus</taxon>
    </lineage>
</organism>